<evidence type="ECO:0000259" key="1">
    <source>
        <dbReference type="Pfam" id="PF07885"/>
    </source>
</evidence>
<feature type="domain" description="Potassium channel" evidence="1">
    <location>
        <begin position="64"/>
        <end position="113"/>
    </location>
</feature>
<gene>
    <name evidence="2" type="ORF">G4B88_025360</name>
</gene>
<dbReference type="Proteomes" id="UP000583929">
    <property type="component" value="Unassembled WGS sequence"/>
</dbReference>
<dbReference type="InterPro" id="IPR013099">
    <property type="entry name" value="K_chnl_dom"/>
</dbReference>
<dbReference type="SUPFAM" id="SSF81324">
    <property type="entry name" value="Voltage-gated potassium channels"/>
    <property type="match status" value="1"/>
</dbReference>
<dbReference type="Pfam" id="PF07885">
    <property type="entry name" value="Ion_trans_2"/>
    <property type="match status" value="1"/>
</dbReference>
<reference evidence="2 3" key="1">
    <citation type="journal article" date="2020" name="bioRxiv">
        <title>Sequence and annotation of 42 cannabis genomes reveals extensive copy number variation in cannabinoid synthesis and pathogen resistance genes.</title>
        <authorList>
            <person name="Mckernan K.J."/>
            <person name="Helbert Y."/>
            <person name="Kane L.T."/>
            <person name="Ebling H."/>
            <person name="Zhang L."/>
            <person name="Liu B."/>
            <person name="Eaton Z."/>
            <person name="Mclaughlin S."/>
            <person name="Kingan S."/>
            <person name="Baybayan P."/>
            <person name="Concepcion G."/>
            <person name="Jordan M."/>
            <person name="Riva A."/>
            <person name="Barbazuk W."/>
            <person name="Harkins T."/>
        </authorList>
    </citation>
    <scope>NUCLEOTIDE SEQUENCE [LARGE SCALE GENOMIC DNA]</scope>
    <source>
        <strain evidence="3">cv. Jamaican Lion 4</strain>
        <tissue evidence="2">Leaf</tissue>
    </source>
</reference>
<evidence type="ECO:0000313" key="2">
    <source>
        <dbReference type="EMBL" id="KAF4398381.1"/>
    </source>
</evidence>
<comment type="caution">
    <text evidence="2">The sequence shown here is derived from an EMBL/GenBank/DDBJ whole genome shotgun (WGS) entry which is preliminary data.</text>
</comment>
<accession>A0A7J6HU09</accession>
<evidence type="ECO:0000313" key="3">
    <source>
        <dbReference type="Proteomes" id="UP000583929"/>
    </source>
</evidence>
<proteinExistence type="predicted"/>
<dbReference type="EMBL" id="JAATIQ010000026">
    <property type="protein sequence ID" value="KAF4398381.1"/>
    <property type="molecule type" value="Genomic_DNA"/>
</dbReference>
<keyword evidence="3" id="KW-1185">Reference proteome</keyword>
<dbReference type="AlphaFoldDB" id="A0A7J6HU09"/>
<sequence>MEGGGRWCHGYGVGGVSSVRTELGHTKSTMRVELEHTHTMARERKREGWAVGGVVFRNGEEIALQALQISKLVAFFLEGNSLEDNVYVSLITLMMIGYSDYAPNTSGGRLFATI</sequence>
<name>A0A7J6HU09_CANSA</name>
<protein>
    <recommendedName>
        <fullName evidence="1">Potassium channel domain-containing protein</fullName>
    </recommendedName>
</protein>
<organism evidence="2 3">
    <name type="scientific">Cannabis sativa</name>
    <name type="common">Hemp</name>
    <name type="synonym">Marijuana</name>
    <dbReference type="NCBI Taxonomy" id="3483"/>
    <lineage>
        <taxon>Eukaryota</taxon>
        <taxon>Viridiplantae</taxon>
        <taxon>Streptophyta</taxon>
        <taxon>Embryophyta</taxon>
        <taxon>Tracheophyta</taxon>
        <taxon>Spermatophyta</taxon>
        <taxon>Magnoliopsida</taxon>
        <taxon>eudicotyledons</taxon>
        <taxon>Gunneridae</taxon>
        <taxon>Pentapetalae</taxon>
        <taxon>rosids</taxon>
        <taxon>fabids</taxon>
        <taxon>Rosales</taxon>
        <taxon>Cannabaceae</taxon>
        <taxon>Cannabis</taxon>
    </lineage>
</organism>
<dbReference type="Gene3D" id="1.10.287.70">
    <property type="match status" value="1"/>
</dbReference>